<dbReference type="InterPro" id="IPR011011">
    <property type="entry name" value="Znf_FYVE_PHD"/>
</dbReference>
<evidence type="ECO:0000256" key="10">
    <source>
        <dbReference type="SAM" id="MobiDB-lite"/>
    </source>
</evidence>
<gene>
    <name evidence="15" type="ORF">niasHT_001894</name>
</gene>
<dbReference type="Pfam" id="PF00628">
    <property type="entry name" value="PHD"/>
    <property type="match status" value="1"/>
</dbReference>
<dbReference type="SUPFAM" id="SSF46774">
    <property type="entry name" value="ARID-like"/>
    <property type="match status" value="1"/>
</dbReference>
<dbReference type="SMART" id="SM00545">
    <property type="entry name" value="JmjN"/>
    <property type="match status" value="1"/>
</dbReference>
<dbReference type="InterPro" id="IPR036431">
    <property type="entry name" value="ARID_dom_sf"/>
</dbReference>
<keyword evidence="6" id="KW-0560">Oxidoreductase</keyword>
<evidence type="ECO:0000256" key="8">
    <source>
        <dbReference type="ARBA" id="ARBA00023242"/>
    </source>
</evidence>
<dbReference type="Pfam" id="PF01388">
    <property type="entry name" value="ARID"/>
    <property type="match status" value="1"/>
</dbReference>
<evidence type="ECO:0000313" key="16">
    <source>
        <dbReference type="Proteomes" id="UP001620626"/>
    </source>
</evidence>
<dbReference type="Gene3D" id="2.60.120.650">
    <property type="entry name" value="Cupin"/>
    <property type="match status" value="1"/>
</dbReference>
<keyword evidence="5" id="KW-0156">Chromatin regulator</keyword>
<feature type="compositionally biased region" description="Basic and acidic residues" evidence="10">
    <location>
        <begin position="315"/>
        <end position="332"/>
    </location>
</feature>
<keyword evidence="16" id="KW-1185">Reference proteome</keyword>
<evidence type="ECO:0000256" key="5">
    <source>
        <dbReference type="ARBA" id="ARBA00022853"/>
    </source>
</evidence>
<dbReference type="SUPFAM" id="SSF57903">
    <property type="entry name" value="FYVE/PHD zinc finger"/>
    <property type="match status" value="1"/>
</dbReference>
<dbReference type="SMART" id="SM00501">
    <property type="entry name" value="BRIGHT"/>
    <property type="match status" value="1"/>
</dbReference>
<feature type="domain" description="PHD-type" evidence="11">
    <location>
        <begin position="379"/>
        <end position="429"/>
    </location>
</feature>
<feature type="region of interest" description="Disordered" evidence="10">
    <location>
        <begin position="309"/>
        <end position="341"/>
    </location>
</feature>
<evidence type="ECO:0000256" key="2">
    <source>
        <dbReference type="ARBA" id="ARBA00022723"/>
    </source>
</evidence>
<dbReference type="InterPro" id="IPR001606">
    <property type="entry name" value="ARID_dom"/>
</dbReference>
<feature type="domain" description="JmjN" evidence="13">
    <location>
        <begin position="18"/>
        <end position="59"/>
    </location>
</feature>
<name>A0ABD2LU17_9BILA</name>
<evidence type="ECO:0000256" key="3">
    <source>
        <dbReference type="ARBA" id="ARBA00022771"/>
    </source>
</evidence>
<sequence length="612" mass="68427">MEKDLERYYNDFKRPPFAPTFHPTEEEFADPISYVAKIKPQAQQFGLIKIIPPPSFRPPFCIEPAKFEFVPRVQRLNEIDALFRLRIIYINKLVHFWKYSKDQQFRIPYIDNKYIDLYRLRQMVDEEGGLKRVNDARRWAHIAKCLGFRGNAGQTMRQCYTRWIHPFELSVTNKEQHHEQQQRRTASTSPKKGAGAGGGGKIRGRRSKQKVAATTTTQHTDVATMDQPQQQQQLHDEEGSCSSASCSMPSSSSSCSQLSSSSISAGIGTTAKCIDGIGAVPPVATAASVEAVHVQGSAEDTEMALSTAEQQLNTDEQHRDTETEEDTHHGGEADEEDEVPAPPLTRSQARMMAGSAKTAVPSLDKSSIQAGHRTTPIELVMCGRCGAGDDEARLLLCETCDASMHTYCATPPLAVVPKGEWRCAQCVASAVRSVSMDFGFTDSNQCFTLDTFGEWANLYKQQYFNQEPHEVPPDRVEREFWRNVIDIDKGVQVKYGADLISSKVGSGFPRREDPAMRGGVAADARERQQYANHPWNLNNLPKVRESVLCHMTTDISGMIIPWVYIGMLFSTFCWHVEDHWSVCLLFGGFVAKKNCGIFGIQNPNMPSNSLLC</sequence>
<keyword evidence="4" id="KW-0862">Zinc</keyword>
<dbReference type="InterPro" id="IPR003347">
    <property type="entry name" value="JmjC_dom"/>
</dbReference>
<evidence type="ECO:0000256" key="9">
    <source>
        <dbReference type="PROSITE-ProRule" id="PRU00146"/>
    </source>
</evidence>
<evidence type="ECO:0000256" key="6">
    <source>
        <dbReference type="ARBA" id="ARBA00022964"/>
    </source>
</evidence>
<keyword evidence="3 9" id="KW-0863">Zinc-finger</keyword>
<dbReference type="GO" id="GO:0008270">
    <property type="term" value="F:zinc ion binding"/>
    <property type="evidence" value="ECO:0007669"/>
    <property type="project" value="UniProtKB-KW"/>
</dbReference>
<dbReference type="Proteomes" id="UP001620626">
    <property type="component" value="Unassembled WGS sequence"/>
</dbReference>
<dbReference type="PROSITE" id="PS51011">
    <property type="entry name" value="ARID"/>
    <property type="match status" value="1"/>
</dbReference>
<dbReference type="PANTHER" id="PTHR10694:SF33">
    <property type="entry name" value="LYSINE-SPECIFIC DEMETHYLASE 5"/>
    <property type="match status" value="1"/>
</dbReference>
<dbReference type="InterPro" id="IPR001965">
    <property type="entry name" value="Znf_PHD"/>
</dbReference>
<dbReference type="InterPro" id="IPR003349">
    <property type="entry name" value="JmjN"/>
</dbReference>
<feature type="domain" description="ARID" evidence="12">
    <location>
        <begin position="83"/>
        <end position="172"/>
    </location>
</feature>
<evidence type="ECO:0000256" key="4">
    <source>
        <dbReference type="ARBA" id="ARBA00022833"/>
    </source>
</evidence>
<dbReference type="InterPro" id="IPR019787">
    <property type="entry name" value="Znf_PHD-finger"/>
</dbReference>
<protein>
    <recommendedName>
        <fullName evidence="17">[Histone H3]-trimethyl-L-lysine(4) demethylase</fullName>
    </recommendedName>
</protein>
<comment type="subcellular location">
    <subcellularLocation>
        <location evidence="1">Nucleus</location>
    </subcellularLocation>
</comment>
<dbReference type="EMBL" id="JBICBT010000293">
    <property type="protein sequence ID" value="KAL3118120.1"/>
    <property type="molecule type" value="Genomic_DNA"/>
</dbReference>
<dbReference type="AlphaFoldDB" id="A0ABD2LU17"/>
<evidence type="ECO:0000256" key="7">
    <source>
        <dbReference type="ARBA" id="ARBA00023004"/>
    </source>
</evidence>
<dbReference type="SMART" id="SM01014">
    <property type="entry name" value="ARID"/>
    <property type="match status" value="1"/>
</dbReference>
<dbReference type="PROSITE" id="PS51184">
    <property type="entry name" value="JMJC"/>
    <property type="match status" value="1"/>
</dbReference>
<organism evidence="15 16">
    <name type="scientific">Heterodera trifolii</name>
    <dbReference type="NCBI Taxonomy" id="157864"/>
    <lineage>
        <taxon>Eukaryota</taxon>
        <taxon>Metazoa</taxon>
        <taxon>Ecdysozoa</taxon>
        <taxon>Nematoda</taxon>
        <taxon>Chromadorea</taxon>
        <taxon>Rhabditida</taxon>
        <taxon>Tylenchina</taxon>
        <taxon>Tylenchomorpha</taxon>
        <taxon>Tylenchoidea</taxon>
        <taxon>Heteroderidae</taxon>
        <taxon>Heteroderinae</taxon>
        <taxon>Heterodera</taxon>
    </lineage>
</organism>
<dbReference type="PANTHER" id="PTHR10694">
    <property type="entry name" value="LYSINE-SPECIFIC DEMETHYLASE"/>
    <property type="match status" value="1"/>
</dbReference>
<dbReference type="PROSITE" id="PS51183">
    <property type="entry name" value="JMJN"/>
    <property type="match status" value="1"/>
</dbReference>
<reference evidence="15 16" key="1">
    <citation type="submission" date="2024-10" db="EMBL/GenBank/DDBJ databases">
        <authorList>
            <person name="Kim D."/>
        </authorList>
    </citation>
    <scope>NUCLEOTIDE SEQUENCE [LARGE SCALE GENOMIC DNA]</scope>
    <source>
        <strain evidence="15">BH-2024</strain>
    </source>
</reference>
<proteinExistence type="predicted"/>
<evidence type="ECO:0000256" key="1">
    <source>
        <dbReference type="ARBA" id="ARBA00004123"/>
    </source>
</evidence>
<accession>A0ABD2LU17</accession>
<dbReference type="PROSITE" id="PS50016">
    <property type="entry name" value="ZF_PHD_2"/>
    <property type="match status" value="1"/>
</dbReference>
<feature type="compositionally biased region" description="Low complexity" evidence="10">
    <location>
        <begin position="240"/>
        <end position="261"/>
    </location>
</feature>
<keyword evidence="2" id="KW-0479">Metal-binding</keyword>
<comment type="caution">
    <text evidence="15">The sequence shown here is derived from an EMBL/GenBank/DDBJ whole genome shotgun (WGS) entry which is preliminary data.</text>
</comment>
<feature type="region of interest" description="Disordered" evidence="10">
    <location>
        <begin position="173"/>
        <end position="261"/>
    </location>
</feature>
<dbReference type="SMART" id="SM00249">
    <property type="entry name" value="PHD"/>
    <property type="match status" value="1"/>
</dbReference>
<evidence type="ECO:0000259" key="13">
    <source>
        <dbReference type="PROSITE" id="PS51183"/>
    </source>
</evidence>
<evidence type="ECO:0000313" key="15">
    <source>
        <dbReference type="EMBL" id="KAL3118120.1"/>
    </source>
</evidence>
<evidence type="ECO:0000259" key="14">
    <source>
        <dbReference type="PROSITE" id="PS51184"/>
    </source>
</evidence>
<keyword evidence="7" id="KW-0408">Iron</keyword>
<dbReference type="GO" id="GO:0051213">
    <property type="term" value="F:dioxygenase activity"/>
    <property type="evidence" value="ECO:0007669"/>
    <property type="project" value="UniProtKB-KW"/>
</dbReference>
<dbReference type="CDD" id="cd16100">
    <property type="entry name" value="ARID"/>
    <property type="match status" value="1"/>
</dbReference>
<dbReference type="GO" id="GO:0141052">
    <property type="term" value="F:histone H3 demethylase activity"/>
    <property type="evidence" value="ECO:0007669"/>
    <property type="project" value="UniProtKB-ARBA"/>
</dbReference>
<evidence type="ECO:0000259" key="11">
    <source>
        <dbReference type="PROSITE" id="PS50016"/>
    </source>
</evidence>
<evidence type="ECO:0008006" key="17">
    <source>
        <dbReference type="Google" id="ProtNLM"/>
    </source>
</evidence>
<keyword evidence="6" id="KW-0223">Dioxygenase</keyword>
<dbReference type="SUPFAM" id="SSF51197">
    <property type="entry name" value="Clavaminate synthase-like"/>
    <property type="match status" value="1"/>
</dbReference>
<dbReference type="Pfam" id="PF02375">
    <property type="entry name" value="JmjN"/>
    <property type="match status" value="1"/>
</dbReference>
<evidence type="ECO:0000259" key="12">
    <source>
        <dbReference type="PROSITE" id="PS51011"/>
    </source>
</evidence>
<keyword evidence="8" id="KW-0539">Nucleus</keyword>
<dbReference type="Gene3D" id="1.10.150.60">
    <property type="entry name" value="ARID DNA-binding domain"/>
    <property type="match status" value="1"/>
</dbReference>
<feature type="compositionally biased region" description="Low complexity" evidence="10">
    <location>
        <begin position="212"/>
        <end position="233"/>
    </location>
</feature>
<dbReference type="GO" id="GO:0005634">
    <property type="term" value="C:nucleus"/>
    <property type="evidence" value="ECO:0007669"/>
    <property type="project" value="UniProtKB-SubCell"/>
</dbReference>
<feature type="domain" description="JmjC" evidence="14">
    <location>
        <begin position="529"/>
        <end position="612"/>
    </location>
</feature>